<gene>
    <name evidence="1" type="ORF">NQG31_06350</name>
</gene>
<organism evidence="1 2">
    <name type="scientific">Exiguobacterium alkaliphilum</name>
    <dbReference type="NCBI Taxonomy" id="1428684"/>
    <lineage>
        <taxon>Bacteria</taxon>
        <taxon>Bacillati</taxon>
        <taxon>Bacillota</taxon>
        <taxon>Bacilli</taxon>
        <taxon>Bacillales</taxon>
        <taxon>Bacillales Family XII. Incertae Sedis</taxon>
        <taxon>Exiguobacterium</taxon>
    </lineage>
</organism>
<dbReference type="Proteomes" id="UP001206821">
    <property type="component" value="Unassembled WGS sequence"/>
</dbReference>
<dbReference type="EMBL" id="JANIEK010000019">
    <property type="protein sequence ID" value="MCT4795158.1"/>
    <property type="molecule type" value="Genomic_DNA"/>
</dbReference>
<keyword evidence="2" id="KW-1185">Reference proteome</keyword>
<dbReference type="RefSeq" id="WP_245175510.1">
    <property type="nucleotide sequence ID" value="NZ_JANIEK010000019.1"/>
</dbReference>
<accession>A0ABT2KX76</accession>
<protein>
    <recommendedName>
        <fullName evidence="3">Group-specific protein</fullName>
    </recommendedName>
</protein>
<comment type="caution">
    <text evidence="1">The sequence shown here is derived from an EMBL/GenBank/DDBJ whole genome shotgun (WGS) entry which is preliminary data.</text>
</comment>
<sequence>MNETVDPSTVDHSLKDVSRSLERQSQYMPAHLYFQLEELLNWSLDQEVVNQLYALLKKYDVLTDIEREERNVSIQLLIDENGA</sequence>
<evidence type="ECO:0000313" key="2">
    <source>
        <dbReference type="Proteomes" id="UP001206821"/>
    </source>
</evidence>
<evidence type="ECO:0000313" key="1">
    <source>
        <dbReference type="EMBL" id="MCT4795158.1"/>
    </source>
</evidence>
<name>A0ABT2KX76_9BACL</name>
<evidence type="ECO:0008006" key="3">
    <source>
        <dbReference type="Google" id="ProtNLM"/>
    </source>
</evidence>
<proteinExistence type="predicted"/>
<reference evidence="1 2" key="1">
    <citation type="submission" date="2022-07" db="EMBL/GenBank/DDBJ databases">
        <title>Genomic and pangenome structural analysis of the polyextremophile Exiguobacterium.</title>
        <authorList>
            <person name="Shen L."/>
        </authorList>
    </citation>
    <scope>NUCLEOTIDE SEQUENCE [LARGE SCALE GENOMIC DNA]</scope>
    <source>
        <strain evidence="1 2">12_1</strain>
    </source>
</reference>